<feature type="region of interest" description="Disordered" evidence="2">
    <location>
        <begin position="58"/>
        <end position="142"/>
    </location>
</feature>
<feature type="region of interest" description="Disordered" evidence="2">
    <location>
        <begin position="333"/>
        <end position="360"/>
    </location>
</feature>
<feature type="compositionally biased region" description="Low complexity" evidence="2">
    <location>
        <begin position="333"/>
        <end position="356"/>
    </location>
</feature>
<dbReference type="InterPro" id="IPR013761">
    <property type="entry name" value="SAM/pointed_sf"/>
</dbReference>
<name>A0ABN9TLZ1_9DINO</name>
<feature type="compositionally biased region" description="Pro residues" evidence="2">
    <location>
        <begin position="953"/>
        <end position="969"/>
    </location>
</feature>
<evidence type="ECO:0000256" key="1">
    <source>
        <dbReference type="SAM" id="Coils"/>
    </source>
</evidence>
<evidence type="ECO:0000313" key="4">
    <source>
        <dbReference type="Proteomes" id="UP001189429"/>
    </source>
</evidence>
<feature type="region of interest" description="Disordered" evidence="2">
    <location>
        <begin position="935"/>
        <end position="1057"/>
    </location>
</feature>
<comment type="caution">
    <text evidence="3">The sequence shown here is derived from an EMBL/GenBank/DDBJ whole genome shotgun (WGS) entry which is preliminary data.</text>
</comment>
<feature type="compositionally biased region" description="Basic residues" evidence="2">
    <location>
        <begin position="1001"/>
        <end position="1010"/>
    </location>
</feature>
<dbReference type="EMBL" id="CAUYUJ010014838">
    <property type="protein sequence ID" value="CAK0846676.1"/>
    <property type="molecule type" value="Genomic_DNA"/>
</dbReference>
<feature type="compositionally biased region" description="Low complexity" evidence="2">
    <location>
        <begin position="232"/>
        <end position="246"/>
    </location>
</feature>
<feature type="region of interest" description="Disordered" evidence="2">
    <location>
        <begin position="211"/>
        <end position="301"/>
    </location>
</feature>
<reference evidence="3" key="1">
    <citation type="submission" date="2023-10" db="EMBL/GenBank/DDBJ databases">
        <authorList>
            <person name="Chen Y."/>
            <person name="Shah S."/>
            <person name="Dougan E. K."/>
            <person name="Thang M."/>
            <person name="Chan C."/>
        </authorList>
    </citation>
    <scope>NUCLEOTIDE SEQUENCE [LARGE SCALE GENOMIC DNA]</scope>
</reference>
<evidence type="ECO:0000256" key="2">
    <source>
        <dbReference type="SAM" id="MobiDB-lite"/>
    </source>
</evidence>
<proteinExistence type="predicted"/>
<feature type="region of interest" description="Disordered" evidence="2">
    <location>
        <begin position="799"/>
        <end position="827"/>
    </location>
</feature>
<evidence type="ECO:0008006" key="5">
    <source>
        <dbReference type="Google" id="ProtNLM"/>
    </source>
</evidence>
<feature type="region of interest" description="Disordered" evidence="2">
    <location>
        <begin position="676"/>
        <end position="700"/>
    </location>
</feature>
<dbReference type="SUPFAM" id="SSF47769">
    <property type="entry name" value="SAM/Pointed domain"/>
    <property type="match status" value="1"/>
</dbReference>
<keyword evidence="1" id="KW-0175">Coiled coil</keyword>
<feature type="compositionally biased region" description="Low complexity" evidence="2">
    <location>
        <begin position="935"/>
        <end position="951"/>
    </location>
</feature>
<keyword evidence="4" id="KW-1185">Reference proteome</keyword>
<feature type="compositionally biased region" description="Low complexity" evidence="2">
    <location>
        <begin position="970"/>
        <end position="979"/>
    </location>
</feature>
<dbReference type="Proteomes" id="UP001189429">
    <property type="component" value="Unassembled WGS sequence"/>
</dbReference>
<feature type="compositionally biased region" description="Low complexity" evidence="2">
    <location>
        <begin position="211"/>
        <end position="222"/>
    </location>
</feature>
<gene>
    <name evidence="3" type="ORF">PCOR1329_LOCUS40124</name>
</gene>
<feature type="region of interest" description="Disordered" evidence="2">
    <location>
        <begin position="1"/>
        <end position="21"/>
    </location>
</feature>
<feature type="compositionally biased region" description="Low complexity" evidence="2">
    <location>
        <begin position="58"/>
        <end position="97"/>
    </location>
</feature>
<feature type="region of interest" description="Disordered" evidence="2">
    <location>
        <begin position="442"/>
        <end position="525"/>
    </location>
</feature>
<evidence type="ECO:0000313" key="3">
    <source>
        <dbReference type="EMBL" id="CAK0846676.1"/>
    </source>
</evidence>
<feature type="compositionally biased region" description="Low complexity" evidence="2">
    <location>
        <begin position="276"/>
        <end position="301"/>
    </location>
</feature>
<sequence length="1215" mass="129655">MAAVDAGGLERGPPAGMVPVRLRTPSGRTAVYYAAPGSAAAAGAVAAGPQAQALPLEQQLQQQLQQPQQPQQQQPQQQQQQQQPQQQQQLQLQQQRLPRPPPPPGQPAAQGSDETSAPAEGAAGSGDGTGSPSSQDNGAEAAAPEQLAFGGPDPICVGEYAYQDGDLALVVHVDHTVDPASYVVQMVQTGQEVSTQRQWLMSVHEAQAMQQAAAQRAQQEQQLHQRHHQQRQEQQQQPQPQQQQLAFADMVQMQNAKHRQQLQPELEQQPEEQLEHQSQQQPQHQMEQQLEQLEQQPRQQWQPEQQYQMFQQQFQQQALLQQELLQQQHHHQQMLQLQQQPHQQPQLLQSPQGLQPSMRPGVQHLAAHPADGLPAQPRAPWHTPAPAPSLAPCSSMCYAPAPHAHFPHGRADPPRQAPDRCRCGASNFEERGSCRRCGTLRAGAPASCPPPAPTPGNAAGGRAGWPPLPGAEHRSREQAPGEGARDRPAAPVPSARPPAPEDAAAAAAEQAAALEASADQLDSARLGPEAAQLRRKAAELRKRAAAPAPGRRLDLLEAYVHRAATRASKAAAAVEAAEVSLAEARSTAEALQAELEEGRAKLAQLRAELQAEPADEAWERHARALLQALNTPAVLDPVTGRPPESIAAPMAALYTFLGDTAARVPAARLDEAIEEEPKEHRLDAGAALEEEEDDDDEMSEEELMDKLDEAAEDNGALLEVARRLQRTRKLGLKQVAPAAAGEVHALLAGIGLARYSQRIAAAGVATVEALRALRDEDMRQAGMLPGHVRLLKKHLAARAAEGQPGASAGGARASAPPRPAKRLRVPSDGREAAALVEPEAAALAEGRGLQVQEIALRAAAEFAALSFGGGPAGVGAELAGAAPEGETRHLLALRTAQAAAACAEPEPPGPEDTPLALALLAEDRRRSWRRRCCPSARGRVPTRGSWPGRWRPPSRPPSAPRGPPWPPWPTLTRQTTTGIGRRGSDAPRRGSGRRGGGAVRPRVRVGHGRGWRGEGGRGPPGVLQVPRRAPLRQGAGVRVHARPRGSPSASAEPEDGTRVRVLLKRPVQQGRWLPLRARPRGDGPDQKPPAGAMRALTCSSRGAAWHAGSAAVPRLATARSEGDCMCLPPSPLLLPLRGLSCPFRPPVLPPGAALRHPPEYLGRPDAGQGNFDHVSTTACLVVCAGRLFARFPVSSPAPPSLLSPAMSLVLSLLMA</sequence>
<feature type="compositionally biased region" description="Acidic residues" evidence="2">
    <location>
        <begin position="688"/>
        <end position="700"/>
    </location>
</feature>
<organism evidence="3 4">
    <name type="scientific">Prorocentrum cordatum</name>
    <dbReference type="NCBI Taxonomy" id="2364126"/>
    <lineage>
        <taxon>Eukaryota</taxon>
        <taxon>Sar</taxon>
        <taxon>Alveolata</taxon>
        <taxon>Dinophyceae</taxon>
        <taxon>Prorocentrales</taxon>
        <taxon>Prorocentraceae</taxon>
        <taxon>Prorocentrum</taxon>
    </lineage>
</organism>
<protein>
    <recommendedName>
        <fullName evidence="5">SAM domain-containing protein</fullName>
    </recommendedName>
</protein>
<accession>A0ABN9TLZ1</accession>
<feature type="coiled-coil region" evidence="1">
    <location>
        <begin position="574"/>
        <end position="612"/>
    </location>
</feature>
<feature type="compositionally biased region" description="Basic and acidic residues" evidence="2">
    <location>
        <begin position="471"/>
        <end position="488"/>
    </location>
</feature>
<feature type="compositionally biased region" description="Low complexity" evidence="2">
    <location>
        <begin position="799"/>
        <end position="815"/>
    </location>
</feature>
<dbReference type="Gene3D" id="1.10.150.50">
    <property type="entry name" value="Transcription Factor, Ets-1"/>
    <property type="match status" value="1"/>
</dbReference>
<dbReference type="PANTHER" id="PTHR10013:SF0">
    <property type="entry name" value="GENERAL VESICULAR TRANSPORT FACTOR P115"/>
    <property type="match status" value="1"/>
</dbReference>
<dbReference type="PANTHER" id="PTHR10013">
    <property type="entry name" value="GENERAL VESICULAR TRANSPORT FACTOR P115"/>
    <property type="match status" value="1"/>
</dbReference>
<dbReference type="InterPro" id="IPR024095">
    <property type="entry name" value="Vesicle_P115"/>
</dbReference>
<feature type="compositionally biased region" description="Pro residues" evidence="2">
    <location>
        <begin position="490"/>
        <end position="500"/>
    </location>
</feature>
<feature type="compositionally biased region" description="Low complexity" evidence="2">
    <location>
        <begin position="501"/>
        <end position="524"/>
    </location>
</feature>